<organism evidence="2 3">
    <name type="scientific">Cinara cedri</name>
    <dbReference type="NCBI Taxonomy" id="506608"/>
    <lineage>
        <taxon>Eukaryota</taxon>
        <taxon>Metazoa</taxon>
        <taxon>Ecdysozoa</taxon>
        <taxon>Arthropoda</taxon>
        <taxon>Hexapoda</taxon>
        <taxon>Insecta</taxon>
        <taxon>Pterygota</taxon>
        <taxon>Neoptera</taxon>
        <taxon>Paraneoptera</taxon>
        <taxon>Hemiptera</taxon>
        <taxon>Sternorrhyncha</taxon>
        <taxon>Aphidomorpha</taxon>
        <taxon>Aphidoidea</taxon>
        <taxon>Aphididae</taxon>
        <taxon>Lachninae</taxon>
        <taxon>Cinara</taxon>
    </lineage>
</organism>
<keyword evidence="3" id="KW-1185">Reference proteome</keyword>
<proteinExistence type="predicted"/>
<sequence>MADSCKSVPLNVCKSHSRENIYENVLCAWCHEYGHLFGFTCKKFVAAYMIYSPKTDVFEKTGNYNDPVVIDKTPRPIRSRTPPHGYSPSDYD</sequence>
<gene>
    <name evidence="2" type="ORF">CINCED_3A023353</name>
</gene>
<evidence type="ECO:0000256" key="1">
    <source>
        <dbReference type="SAM" id="MobiDB-lite"/>
    </source>
</evidence>
<evidence type="ECO:0000313" key="3">
    <source>
        <dbReference type="Proteomes" id="UP000325440"/>
    </source>
</evidence>
<protein>
    <submittedName>
        <fullName evidence="2">Uncharacterized protein</fullName>
    </submittedName>
</protein>
<dbReference type="Proteomes" id="UP000325440">
    <property type="component" value="Unassembled WGS sequence"/>
</dbReference>
<evidence type="ECO:0000313" key="2">
    <source>
        <dbReference type="EMBL" id="VVC41164.1"/>
    </source>
</evidence>
<reference evidence="2 3" key="1">
    <citation type="submission" date="2019-08" db="EMBL/GenBank/DDBJ databases">
        <authorList>
            <person name="Alioto T."/>
            <person name="Alioto T."/>
            <person name="Gomez Garrido J."/>
        </authorList>
    </citation>
    <scope>NUCLEOTIDE SEQUENCE [LARGE SCALE GENOMIC DNA]</scope>
</reference>
<name>A0A5E4NHZ1_9HEMI</name>
<accession>A0A5E4NHZ1</accession>
<dbReference type="EMBL" id="CABPRJ010001913">
    <property type="protein sequence ID" value="VVC41164.1"/>
    <property type="molecule type" value="Genomic_DNA"/>
</dbReference>
<dbReference type="AlphaFoldDB" id="A0A5E4NHZ1"/>
<feature type="region of interest" description="Disordered" evidence="1">
    <location>
        <begin position="69"/>
        <end position="92"/>
    </location>
</feature>